<dbReference type="InterPro" id="IPR009100">
    <property type="entry name" value="AcylCoA_DH/oxidase_NM_dom_sf"/>
</dbReference>
<dbReference type="RefSeq" id="WP_047187775.1">
    <property type="nucleotide sequence ID" value="NZ_LCYG01000015.1"/>
</dbReference>
<dbReference type="Pfam" id="PF02770">
    <property type="entry name" value="Acyl-CoA_dh_M"/>
    <property type="match status" value="1"/>
</dbReference>
<evidence type="ECO:0000256" key="4">
    <source>
        <dbReference type="ARBA" id="ARBA00022827"/>
    </source>
</evidence>
<dbReference type="OrthoDB" id="9775090at2"/>
<dbReference type="PANTHER" id="PTHR43884">
    <property type="entry name" value="ACYL-COA DEHYDROGENASE"/>
    <property type="match status" value="1"/>
</dbReference>
<dbReference type="Gene3D" id="2.40.110.10">
    <property type="entry name" value="Butyryl-CoA Dehydrogenase, subunit A, domain 2"/>
    <property type="match status" value="1"/>
</dbReference>
<gene>
    <name evidence="13" type="ORF">AA309_04410</name>
</gene>
<keyword evidence="14" id="KW-1185">Reference proteome</keyword>
<comment type="similarity">
    <text evidence="2 9">Belongs to the acyl-CoA dehydrogenase family.</text>
</comment>
<sequence length="384" mass="41349">MPLNIPYWEKNHAEDAAAVFDVVQKLAEGPIRAHAVELDRTAEFPRALYRQLGAAGCLAPRLPVDLGGIGLPTYDYCRMIMMVAQESGTIGNAIVSAGIAANYLYAYGDGKFDDVIRGYADGSLVPAMALTEPTSGSDLRSLRTSATPVGGGYRINGEKIWITKGGVCDRVMVLARLPGESSDGLIGLLVDTASEGFSRGKNEDLMGMRGLATASLFFNDVFVPESQVVGVPGGGFRQTVQALSFGRILVASLAIGLARGALRRAVDYTHERKQFGKRIWDFQNTKFRVGEFAARLLAVESLLARACSEYDLGRDPVAEASSAKLLASDIAMEASTFAVQAHGGIGFSRHLDVERFMRDSKITQIYEGTNEIQRSIIARAVVSD</sequence>
<evidence type="ECO:0000256" key="8">
    <source>
        <dbReference type="ARBA" id="ARBA00075603"/>
    </source>
</evidence>
<proteinExistence type="inferred from homology"/>
<dbReference type="InterPro" id="IPR009075">
    <property type="entry name" value="AcylCo_DH/oxidase_C"/>
</dbReference>
<dbReference type="AlphaFoldDB" id="A0A0H1RGI1"/>
<evidence type="ECO:0000256" key="2">
    <source>
        <dbReference type="ARBA" id="ARBA00009347"/>
    </source>
</evidence>
<dbReference type="Gene3D" id="1.10.540.10">
    <property type="entry name" value="Acyl-CoA dehydrogenase/oxidase, N-terminal domain"/>
    <property type="match status" value="1"/>
</dbReference>
<dbReference type="InterPro" id="IPR037069">
    <property type="entry name" value="AcylCoA_DH/ox_N_sf"/>
</dbReference>
<keyword evidence="9" id="KW-0560">Oxidoreductase</keyword>
<dbReference type="PANTHER" id="PTHR43884:SF12">
    <property type="entry name" value="ISOVALERYL-COA DEHYDROGENASE, MITOCHONDRIAL-RELATED"/>
    <property type="match status" value="1"/>
</dbReference>
<dbReference type="GO" id="GO:0003995">
    <property type="term" value="F:acyl-CoA dehydrogenase activity"/>
    <property type="evidence" value="ECO:0007669"/>
    <property type="project" value="InterPro"/>
</dbReference>
<evidence type="ECO:0000313" key="13">
    <source>
        <dbReference type="EMBL" id="KLK94209.1"/>
    </source>
</evidence>
<reference evidence="13 14" key="1">
    <citation type="submission" date="2015-05" db="EMBL/GenBank/DDBJ databases">
        <title>Draft genome sequence of Microvirga vignae strain BR3299, a novel nitrogen fixing bacteria isolated from Brazil semi-aired region.</title>
        <authorList>
            <person name="Zilli J.E."/>
            <person name="Passos S.R."/>
            <person name="Leite J."/>
            <person name="Baldani J.I."/>
            <person name="Xavier G.R."/>
            <person name="Rumjaneck N.G."/>
            <person name="Simoes-Araujo J.L."/>
        </authorList>
    </citation>
    <scope>NUCLEOTIDE SEQUENCE [LARGE SCALE GENOMIC DNA]</scope>
    <source>
        <strain evidence="13 14">BR3299</strain>
    </source>
</reference>
<dbReference type="STRING" id="1225564.AA309_04410"/>
<evidence type="ECO:0000259" key="10">
    <source>
        <dbReference type="Pfam" id="PF00441"/>
    </source>
</evidence>
<dbReference type="PIRSF" id="PIRSF016578">
    <property type="entry name" value="HsaA"/>
    <property type="match status" value="1"/>
</dbReference>
<dbReference type="PATRIC" id="fig|1225564.3.peg.1242"/>
<evidence type="ECO:0000256" key="1">
    <source>
        <dbReference type="ARBA" id="ARBA00001974"/>
    </source>
</evidence>
<dbReference type="SUPFAM" id="SSF47203">
    <property type="entry name" value="Acyl-CoA dehydrogenase C-terminal domain-like"/>
    <property type="match status" value="1"/>
</dbReference>
<accession>A0A0H1RGI1</accession>
<evidence type="ECO:0000256" key="5">
    <source>
        <dbReference type="ARBA" id="ARBA00052938"/>
    </source>
</evidence>
<dbReference type="InterPro" id="IPR036250">
    <property type="entry name" value="AcylCo_DH-like_C"/>
</dbReference>
<evidence type="ECO:0000256" key="7">
    <source>
        <dbReference type="ARBA" id="ARBA00068311"/>
    </source>
</evidence>
<organism evidence="13 14">
    <name type="scientific">Microvirga vignae</name>
    <dbReference type="NCBI Taxonomy" id="1225564"/>
    <lineage>
        <taxon>Bacteria</taxon>
        <taxon>Pseudomonadati</taxon>
        <taxon>Pseudomonadota</taxon>
        <taxon>Alphaproteobacteria</taxon>
        <taxon>Hyphomicrobiales</taxon>
        <taxon>Methylobacteriaceae</taxon>
        <taxon>Microvirga</taxon>
    </lineage>
</organism>
<dbReference type="InterPro" id="IPR046373">
    <property type="entry name" value="Acyl-CoA_Oxase/DH_mid-dom_sf"/>
</dbReference>
<dbReference type="EMBL" id="LCYG01000015">
    <property type="protein sequence ID" value="KLK94209.1"/>
    <property type="molecule type" value="Genomic_DNA"/>
</dbReference>
<dbReference type="InterPro" id="IPR006089">
    <property type="entry name" value="Acyl-CoA_DH_CS"/>
</dbReference>
<evidence type="ECO:0000259" key="11">
    <source>
        <dbReference type="Pfam" id="PF02770"/>
    </source>
</evidence>
<evidence type="ECO:0000313" key="14">
    <source>
        <dbReference type="Proteomes" id="UP000035489"/>
    </source>
</evidence>
<name>A0A0H1RGI1_9HYPH</name>
<evidence type="ECO:0000259" key="12">
    <source>
        <dbReference type="Pfam" id="PF02771"/>
    </source>
</evidence>
<comment type="cofactor">
    <cofactor evidence="1 9">
        <name>FAD</name>
        <dbReference type="ChEBI" id="CHEBI:57692"/>
    </cofactor>
</comment>
<dbReference type="Gene3D" id="1.20.140.10">
    <property type="entry name" value="Butyryl-CoA Dehydrogenase, subunit A, domain 3"/>
    <property type="match status" value="1"/>
</dbReference>
<dbReference type="InterPro" id="IPR013786">
    <property type="entry name" value="AcylCoA_DH/ox_N"/>
</dbReference>
<dbReference type="PROSITE" id="PS00072">
    <property type="entry name" value="ACYL_COA_DH_1"/>
    <property type="match status" value="1"/>
</dbReference>
<feature type="domain" description="Acyl-CoA dehydrogenase/oxidase N-terminal" evidence="12">
    <location>
        <begin position="14"/>
        <end position="109"/>
    </location>
</feature>
<feature type="domain" description="Acyl-CoA dehydrogenase/oxidase C-terminal" evidence="10">
    <location>
        <begin position="233"/>
        <end position="381"/>
    </location>
</feature>
<dbReference type="EC" id="3.13.1.4" evidence="6"/>
<evidence type="ECO:0000256" key="3">
    <source>
        <dbReference type="ARBA" id="ARBA00022630"/>
    </source>
</evidence>
<protein>
    <recommendedName>
        <fullName evidence="7">3-sulfinopropanoyl-CoA desulfinase</fullName>
        <ecNumber evidence="6">3.13.1.4</ecNumber>
    </recommendedName>
    <alternativeName>
        <fullName evidence="8">3-sulfinopropionyl coenzyme A desulfinase</fullName>
    </alternativeName>
</protein>
<dbReference type="Proteomes" id="UP000035489">
    <property type="component" value="Unassembled WGS sequence"/>
</dbReference>
<evidence type="ECO:0000256" key="9">
    <source>
        <dbReference type="RuleBase" id="RU362125"/>
    </source>
</evidence>
<evidence type="ECO:0000256" key="6">
    <source>
        <dbReference type="ARBA" id="ARBA00066461"/>
    </source>
</evidence>
<comment type="catalytic activity">
    <reaction evidence="5">
        <text>3-sulfinopropanoyl-CoA + H2O = propanoyl-CoA + sulfite + H(+)</text>
        <dbReference type="Rhea" id="RHEA:41624"/>
        <dbReference type="ChEBI" id="CHEBI:15377"/>
        <dbReference type="ChEBI" id="CHEBI:15378"/>
        <dbReference type="ChEBI" id="CHEBI:17359"/>
        <dbReference type="ChEBI" id="CHEBI:57392"/>
        <dbReference type="ChEBI" id="CHEBI:78349"/>
        <dbReference type="EC" id="3.13.1.4"/>
    </reaction>
    <physiologicalReaction direction="left-to-right" evidence="5">
        <dbReference type="Rhea" id="RHEA:41625"/>
    </physiologicalReaction>
</comment>
<dbReference type="Pfam" id="PF02771">
    <property type="entry name" value="Acyl-CoA_dh_N"/>
    <property type="match status" value="1"/>
</dbReference>
<dbReference type="InterPro" id="IPR006091">
    <property type="entry name" value="Acyl-CoA_Oxase/DH_mid-dom"/>
</dbReference>
<dbReference type="Pfam" id="PF00441">
    <property type="entry name" value="Acyl-CoA_dh_1"/>
    <property type="match status" value="1"/>
</dbReference>
<dbReference type="FunFam" id="1.20.140.10:FF:000004">
    <property type="entry name" value="Acyl-CoA dehydrogenase FadE25"/>
    <property type="match status" value="1"/>
</dbReference>
<comment type="caution">
    <text evidence="13">The sequence shown here is derived from an EMBL/GenBank/DDBJ whole genome shotgun (WGS) entry which is preliminary data.</text>
</comment>
<keyword evidence="4 9" id="KW-0274">FAD</keyword>
<keyword evidence="3 9" id="KW-0285">Flavoprotein</keyword>
<feature type="domain" description="Acyl-CoA oxidase/dehydrogenase middle" evidence="11">
    <location>
        <begin position="127"/>
        <end position="221"/>
    </location>
</feature>
<dbReference type="SUPFAM" id="SSF56645">
    <property type="entry name" value="Acyl-CoA dehydrogenase NM domain-like"/>
    <property type="match status" value="1"/>
</dbReference>
<dbReference type="GO" id="GO:0050660">
    <property type="term" value="F:flavin adenine dinucleotide binding"/>
    <property type="evidence" value="ECO:0007669"/>
    <property type="project" value="InterPro"/>
</dbReference>